<accession>A0AAV8UDG2</accession>
<organism evidence="1 2">
    <name type="scientific">Erythroxylum novogranatense</name>
    <dbReference type="NCBI Taxonomy" id="1862640"/>
    <lineage>
        <taxon>Eukaryota</taxon>
        <taxon>Viridiplantae</taxon>
        <taxon>Streptophyta</taxon>
        <taxon>Embryophyta</taxon>
        <taxon>Tracheophyta</taxon>
        <taxon>Spermatophyta</taxon>
        <taxon>Magnoliopsida</taxon>
        <taxon>eudicotyledons</taxon>
        <taxon>Gunneridae</taxon>
        <taxon>Pentapetalae</taxon>
        <taxon>rosids</taxon>
        <taxon>fabids</taxon>
        <taxon>Malpighiales</taxon>
        <taxon>Erythroxylaceae</taxon>
        <taxon>Erythroxylum</taxon>
    </lineage>
</organism>
<protein>
    <submittedName>
        <fullName evidence="1">Uncharacterized protein</fullName>
    </submittedName>
</protein>
<dbReference type="Proteomes" id="UP001159364">
    <property type="component" value="Linkage Group LG08"/>
</dbReference>
<reference evidence="1 2" key="1">
    <citation type="submission" date="2021-09" db="EMBL/GenBank/DDBJ databases">
        <title>Genomic insights and catalytic innovation underlie evolution of tropane alkaloids biosynthesis.</title>
        <authorList>
            <person name="Wang Y.-J."/>
            <person name="Tian T."/>
            <person name="Huang J.-P."/>
            <person name="Huang S.-X."/>
        </authorList>
    </citation>
    <scope>NUCLEOTIDE SEQUENCE [LARGE SCALE GENOMIC DNA]</scope>
    <source>
        <strain evidence="1">KIB-2018</strain>
        <tissue evidence="1">Leaf</tissue>
    </source>
</reference>
<evidence type="ECO:0000313" key="2">
    <source>
        <dbReference type="Proteomes" id="UP001159364"/>
    </source>
</evidence>
<keyword evidence="2" id="KW-1185">Reference proteome</keyword>
<name>A0AAV8UDG2_9ROSI</name>
<gene>
    <name evidence="1" type="ORF">K2173_025306</name>
</gene>
<dbReference type="EMBL" id="JAIWQS010000008">
    <property type="protein sequence ID" value="KAJ8900529.1"/>
    <property type="molecule type" value="Genomic_DNA"/>
</dbReference>
<proteinExistence type="predicted"/>
<comment type="caution">
    <text evidence="1">The sequence shown here is derived from an EMBL/GenBank/DDBJ whole genome shotgun (WGS) entry which is preliminary data.</text>
</comment>
<sequence>MSGRLVNASVFEGDVEGELRRGGQVDASGTVHHQHSRQLGVSNRKGLPIARLQHVDTKFSNINVKRSSCRLYVKYISTYKEEAIPFLDDNKDYVIGIDKERRPKDAVVERKTDQVQSKEKWIIESGGRE</sequence>
<dbReference type="AlphaFoldDB" id="A0AAV8UDG2"/>
<evidence type="ECO:0000313" key="1">
    <source>
        <dbReference type="EMBL" id="KAJ8900529.1"/>
    </source>
</evidence>